<sequence>MREVKILRRLVHPHIIRLLEAIETKSRIYVVMEYMDHGELFDYIMQKRKIEENQARLFFQQIISGIEFCHLNMVVHRDLKPENLLLDSNHNIKIADFGFSNFMRDGHFLKTSCGSPNYAAPEIVSGQPYAGPEVDVWSCGVILYALLCGELPFDADNIFTLFKRIRNGVYTLPNHLSFGARDMIHRILVVDPMKRITIAEICRHPWFQNHLPRHLVTPAVEAIEGETKECMYASPHMGDPMSSITVHNLQKERYMGQQVFPRRQDSMDNRKWMLGLQFQGTPKEIMTEVLRAFQRMNVCWKFFGPFSVRCRWLPISPTQMNGTSSDEPAALANYGASSSSDNALKFEMQLYRGLDSGYQVDLLRITGPPFLFLEICAALMSQFCVV</sequence>
<proteinExistence type="predicted"/>
<comment type="caution">
    <text evidence="1">The sequence shown here is derived from an EMBL/GenBank/DDBJ whole genome shotgun (WGS) entry which is preliminary data.</text>
</comment>
<name>A0ACC2LQ32_PERAE</name>
<keyword evidence="2" id="KW-1185">Reference proteome</keyword>
<protein>
    <submittedName>
        <fullName evidence="1">Uncharacterized protein</fullName>
    </submittedName>
</protein>
<reference evidence="1 2" key="1">
    <citation type="journal article" date="2022" name="Hortic Res">
        <title>A haplotype resolved chromosomal level avocado genome allows analysis of novel avocado genes.</title>
        <authorList>
            <person name="Nath O."/>
            <person name="Fletcher S.J."/>
            <person name="Hayward A."/>
            <person name="Shaw L.M."/>
            <person name="Masouleh A.K."/>
            <person name="Furtado A."/>
            <person name="Henry R.J."/>
            <person name="Mitter N."/>
        </authorList>
    </citation>
    <scope>NUCLEOTIDE SEQUENCE [LARGE SCALE GENOMIC DNA]</scope>
    <source>
        <strain evidence="2">cv. Hass</strain>
    </source>
</reference>
<accession>A0ACC2LQ32</accession>
<gene>
    <name evidence="1" type="ORF">MRB53_009806</name>
</gene>
<organism evidence="1 2">
    <name type="scientific">Persea americana</name>
    <name type="common">Avocado</name>
    <dbReference type="NCBI Taxonomy" id="3435"/>
    <lineage>
        <taxon>Eukaryota</taxon>
        <taxon>Viridiplantae</taxon>
        <taxon>Streptophyta</taxon>
        <taxon>Embryophyta</taxon>
        <taxon>Tracheophyta</taxon>
        <taxon>Spermatophyta</taxon>
        <taxon>Magnoliopsida</taxon>
        <taxon>Magnoliidae</taxon>
        <taxon>Laurales</taxon>
        <taxon>Lauraceae</taxon>
        <taxon>Persea</taxon>
    </lineage>
</organism>
<dbReference type="Proteomes" id="UP001234297">
    <property type="component" value="Chromosome 3"/>
</dbReference>
<dbReference type="EMBL" id="CM056811">
    <property type="protein sequence ID" value="KAJ8635539.1"/>
    <property type="molecule type" value="Genomic_DNA"/>
</dbReference>
<evidence type="ECO:0000313" key="1">
    <source>
        <dbReference type="EMBL" id="KAJ8635539.1"/>
    </source>
</evidence>
<evidence type="ECO:0000313" key="2">
    <source>
        <dbReference type="Proteomes" id="UP001234297"/>
    </source>
</evidence>